<gene>
    <name evidence="1" type="ORF">EK21DRAFT_84422</name>
</gene>
<protein>
    <submittedName>
        <fullName evidence="1">Uncharacterized protein</fullName>
    </submittedName>
</protein>
<dbReference type="AlphaFoldDB" id="A0A9P4LRH7"/>
<accession>A0A9P4LRH7</accession>
<sequence length="169" mass="18695">MWIGKGLGADHGGEVRTSGTGGRLWRAMEGLGRRKDDVVVKAVGDLAVEDCQDVGILRFRGRPYIDLHKRQIQEHDALHVLNQKARHLLCLGSRLLSFRDARLDLIILLILLVLVLGDVRTGGTPGARCSTFCILVVVVIAKIQYIGDLAFTRREAFVYELRIAAPDTP</sequence>
<reference evidence="1" key="1">
    <citation type="journal article" date="2020" name="Stud. Mycol.">
        <title>101 Dothideomycetes genomes: a test case for predicting lifestyles and emergence of pathogens.</title>
        <authorList>
            <person name="Haridas S."/>
            <person name="Albert R."/>
            <person name="Binder M."/>
            <person name="Bloem J."/>
            <person name="Labutti K."/>
            <person name="Salamov A."/>
            <person name="Andreopoulos B."/>
            <person name="Baker S."/>
            <person name="Barry K."/>
            <person name="Bills G."/>
            <person name="Bluhm B."/>
            <person name="Cannon C."/>
            <person name="Castanera R."/>
            <person name="Culley D."/>
            <person name="Daum C."/>
            <person name="Ezra D."/>
            <person name="Gonzalez J."/>
            <person name="Henrissat B."/>
            <person name="Kuo A."/>
            <person name="Liang C."/>
            <person name="Lipzen A."/>
            <person name="Lutzoni F."/>
            <person name="Magnuson J."/>
            <person name="Mondo S."/>
            <person name="Nolan M."/>
            <person name="Ohm R."/>
            <person name="Pangilinan J."/>
            <person name="Park H.-J."/>
            <person name="Ramirez L."/>
            <person name="Alfaro M."/>
            <person name="Sun H."/>
            <person name="Tritt A."/>
            <person name="Yoshinaga Y."/>
            <person name="Zwiers L.-H."/>
            <person name="Turgeon B."/>
            <person name="Goodwin S."/>
            <person name="Spatafora J."/>
            <person name="Crous P."/>
            <person name="Grigoriev I."/>
        </authorList>
    </citation>
    <scope>NUCLEOTIDE SEQUENCE</scope>
    <source>
        <strain evidence="1">CBS 110217</strain>
    </source>
</reference>
<dbReference type="EMBL" id="ML978157">
    <property type="protein sequence ID" value="KAF2035343.1"/>
    <property type="molecule type" value="Genomic_DNA"/>
</dbReference>
<organism evidence="1 2">
    <name type="scientific">Setomelanomma holmii</name>
    <dbReference type="NCBI Taxonomy" id="210430"/>
    <lineage>
        <taxon>Eukaryota</taxon>
        <taxon>Fungi</taxon>
        <taxon>Dikarya</taxon>
        <taxon>Ascomycota</taxon>
        <taxon>Pezizomycotina</taxon>
        <taxon>Dothideomycetes</taxon>
        <taxon>Pleosporomycetidae</taxon>
        <taxon>Pleosporales</taxon>
        <taxon>Pleosporineae</taxon>
        <taxon>Phaeosphaeriaceae</taxon>
        <taxon>Setomelanomma</taxon>
    </lineage>
</organism>
<evidence type="ECO:0000313" key="1">
    <source>
        <dbReference type="EMBL" id="KAF2035343.1"/>
    </source>
</evidence>
<keyword evidence="2" id="KW-1185">Reference proteome</keyword>
<comment type="caution">
    <text evidence="1">The sequence shown here is derived from an EMBL/GenBank/DDBJ whole genome shotgun (WGS) entry which is preliminary data.</text>
</comment>
<dbReference type="Proteomes" id="UP000799777">
    <property type="component" value="Unassembled WGS sequence"/>
</dbReference>
<evidence type="ECO:0000313" key="2">
    <source>
        <dbReference type="Proteomes" id="UP000799777"/>
    </source>
</evidence>
<proteinExistence type="predicted"/>
<name>A0A9P4LRH7_9PLEO</name>